<organism evidence="2 3">
    <name type="scientific">Marasmius tenuissimus</name>
    <dbReference type="NCBI Taxonomy" id="585030"/>
    <lineage>
        <taxon>Eukaryota</taxon>
        <taxon>Fungi</taxon>
        <taxon>Dikarya</taxon>
        <taxon>Basidiomycota</taxon>
        <taxon>Agaricomycotina</taxon>
        <taxon>Agaricomycetes</taxon>
        <taxon>Agaricomycetidae</taxon>
        <taxon>Agaricales</taxon>
        <taxon>Marasmiineae</taxon>
        <taxon>Marasmiaceae</taxon>
        <taxon>Marasmius</taxon>
    </lineage>
</organism>
<dbReference type="InterPro" id="IPR008271">
    <property type="entry name" value="Ser/Thr_kinase_AS"/>
</dbReference>
<dbReference type="Gene3D" id="1.10.510.10">
    <property type="entry name" value="Transferase(Phosphotransferase) domain 1"/>
    <property type="match status" value="1"/>
</dbReference>
<name>A0ABR3A856_9AGAR</name>
<sequence>MLRLAKNSGLHPKCLAIHNVKKLGEHPITAGGFGDVWKGVVGDSREIVCLKIMKVYLNSDLVQLSKEYLREAILWRQMKHANLLPCLGIYELEDSHQLCLISPWMENGNLVQYVKNTPDEDVKHYTLARDVAAGLSHLHLMKLVHGDLKGLNILITKFLRACIVDFGLSRVADTHALRMATSTTRPVGTARWLAPELLIGGGGTARASDVYSYACVCYEIFTGRHPFPELPNEMAVAYNVAQGKRPSRPENTPKLTDPMWDLMETCWNALPTSRPTADQVLSTELDIDVADELFTLAPDWDESLYAQVRHNVEYQPFAANSPPTPGRIYYTPSSHTPLME</sequence>
<protein>
    <recommendedName>
        <fullName evidence="1">Protein kinase domain-containing protein</fullName>
    </recommendedName>
</protein>
<evidence type="ECO:0000313" key="3">
    <source>
        <dbReference type="Proteomes" id="UP001437256"/>
    </source>
</evidence>
<dbReference type="PROSITE" id="PS00108">
    <property type="entry name" value="PROTEIN_KINASE_ST"/>
    <property type="match status" value="1"/>
</dbReference>
<proteinExistence type="predicted"/>
<dbReference type="SMART" id="SM00220">
    <property type="entry name" value="S_TKc"/>
    <property type="match status" value="1"/>
</dbReference>
<evidence type="ECO:0000259" key="1">
    <source>
        <dbReference type="PROSITE" id="PS50011"/>
    </source>
</evidence>
<keyword evidence="3" id="KW-1185">Reference proteome</keyword>
<dbReference type="InterPro" id="IPR001245">
    <property type="entry name" value="Ser-Thr/Tyr_kinase_cat_dom"/>
</dbReference>
<dbReference type="SUPFAM" id="SSF56112">
    <property type="entry name" value="Protein kinase-like (PK-like)"/>
    <property type="match status" value="1"/>
</dbReference>
<dbReference type="Proteomes" id="UP001437256">
    <property type="component" value="Unassembled WGS sequence"/>
</dbReference>
<dbReference type="InterPro" id="IPR000719">
    <property type="entry name" value="Prot_kinase_dom"/>
</dbReference>
<comment type="caution">
    <text evidence="2">The sequence shown here is derived from an EMBL/GenBank/DDBJ whole genome shotgun (WGS) entry which is preliminary data.</text>
</comment>
<accession>A0ABR3A856</accession>
<dbReference type="PRINTS" id="PR00109">
    <property type="entry name" value="TYRKINASE"/>
</dbReference>
<evidence type="ECO:0000313" key="2">
    <source>
        <dbReference type="EMBL" id="KAL0069547.1"/>
    </source>
</evidence>
<dbReference type="InterPro" id="IPR011009">
    <property type="entry name" value="Kinase-like_dom_sf"/>
</dbReference>
<dbReference type="PANTHER" id="PTHR44329">
    <property type="entry name" value="SERINE/THREONINE-PROTEIN KINASE TNNI3K-RELATED"/>
    <property type="match status" value="1"/>
</dbReference>
<gene>
    <name evidence="2" type="ORF">AAF712_003205</name>
</gene>
<reference evidence="2 3" key="1">
    <citation type="submission" date="2024-05" db="EMBL/GenBank/DDBJ databases">
        <title>A draft genome resource for the thread blight pathogen Marasmius tenuissimus strain MS-2.</title>
        <authorList>
            <person name="Yulfo-Soto G.E."/>
            <person name="Baruah I.K."/>
            <person name="Amoako-Attah I."/>
            <person name="Bukari Y."/>
            <person name="Meinhardt L.W."/>
            <person name="Bailey B.A."/>
            <person name="Cohen S.P."/>
        </authorList>
    </citation>
    <scope>NUCLEOTIDE SEQUENCE [LARGE SCALE GENOMIC DNA]</scope>
    <source>
        <strain evidence="2 3">MS-2</strain>
    </source>
</reference>
<dbReference type="PROSITE" id="PS50011">
    <property type="entry name" value="PROTEIN_KINASE_DOM"/>
    <property type="match status" value="1"/>
</dbReference>
<dbReference type="InterPro" id="IPR051681">
    <property type="entry name" value="Ser/Thr_Kinases-Pseudokinases"/>
</dbReference>
<feature type="domain" description="Protein kinase" evidence="1">
    <location>
        <begin position="22"/>
        <end position="294"/>
    </location>
</feature>
<dbReference type="EMBL" id="JBBXMP010000011">
    <property type="protein sequence ID" value="KAL0069547.1"/>
    <property type="molecule type" value="Genomic_DNA"/>
</dbReference>
<dbReference type="Pfam" id="PF07714">
    <property type="entry name" value="PK_Tyr_Ser-Thr"/>
    <property type="match status" value="1"/>
</dbReference>